<dbReference type="EMBL" id="MGEP01000019">
    <property type="protein sequence ID" value="OGL87346.1"/>
    <property type="molecule type" value="Genomic_DNA"/>
</dbReference>
<dbReference type="GO" id="GO:0009146">
    <property type="term" value="P:purine nucleoside triphosphate catabolic process"/>
    <property type="evidence" value="ECO:0007669"/>
    <property type="project" value="UniProtKB-UniRule"/>
</dbReference>
<evidence type="ECO:0000313" key="13">
    <source>
        <dbReference type="Proteomes" id="UP000178723"/>
    </source>
</evidence>
<comment type="caution">
    <text evidence="10">Lacks conserved residue(s) required for the propagation of feature annotation.</text>
</comment>
<dbReference type="Gene3D" id="3.90.950.10">
    <property type="match status" value="1"/>
</dbReference>
<dbReference type="GO" id="GO:0046872">
    <property type="term" value="F:metal ion binding"/>
    <property type="evidence" value="ECO:0007669"/>
    <property type="project" value="UniProtKB-KW"/>
</dbReference>
<evidence type="ECO:0000256" key="5">
    <source>
        <dbReference type="ARBA" id="ARBA00022801"/>
    </source>
</evidence>
<reference evidence="12 13" key="1">
    <citation type="journal article" date="2016" name="Nat. Commun.">
        <title>Thousands of microbial genomes shed light on interconnected biogeochemical processes in an aquifer system.</title>
        <authorList>
            <person name="Anantharaman K."/>
            <person name="Brown C.T."/>
            <person name="Hug L.A."/>
            <person name="Sharon I."/>
            <person name="Castelle C.J."/>
            <person name="Probst A.J."/>
            <person name="Thomas B.C."/>
            <person name="Singh A."/>
            <person name="Wilkins M.J."/>
            <person name="Karaoz U."/>
            <person name="Brodie E.L."/>
            <person name="Williams K.H."/>
            <person name="Hubbard S.S."/>
            <person name="Banfield J.F."/>
        </authorList>
    </citation>
    <scope>NUCLEOTIDE SEQUENCE [LARGE SCALE GENOMIC DNA]</scope>
</reference>
<evidence type="ECO:0000256" key="7">
    <source>
        <dbReference type="ARBA" id="ARBA00023080"/>
    </source>
</evidence>
<dbReference type="EC" id="3.6.1.66" evidence="10"/>
<dbReference type="GO" id="GO:0035870">
    <property type="term" value="F:dITP diphosphatase activity"/>
    <property type="evidence" value="ECO:0007669"/>
    <property type="project" value="UniProtKB-UniRule"/>
</dbReference>
<dbReference type="GO" id="GO:0017111">
    <property type="term" value="F:ribonucleoside triphosphate phosphatase activity"/>
    <property type="evidence" value="ECO:0007669"/>
    <property type="project" value="InterPro"/>
</dbReference>
<dbReference type="GO" id="GO:0000166">
    <property type="term" value="F:nucleotide binding"/>
    <property type="evidence" value="ECO:0007669"/>
    <property type="project" value="UniProtKB-KW"/>
</dbReference>
<accession>A0A1F7VA26</accession>
<dbReference type="GO" id="GO:0009117">
    <property type="term" value="P:nucleotide metabolic process"/>
    <property type="evidence" value="ECO:0007669"/>
    <property type="project" value="UniProtKB-KW"/>
</dbReference>
<feature type="binding site" evidence="10">
    <location>
        <position position="69"/>
    </location>
    <ligand>
        <name>Mg(2+)</name>
        <dbReference type="ChEBI" id="CHEBI:18420"/>
    </ligand>
</feature>
<keyword evidence="4 10" id="KW-0547">Nucleotide-binding</keyword>
<keyword evidence="5 10" id="KW-0378">Hydrolase</keyword>
<comment type="catalytic activity">
    <reaction evidence="8 10">
        <text>dITP + H2O = dIMP + diphosphate + H(+)</text>
        <dbReference type="Rhea" id="RHEA:28342"/>
        <dbReference type="ChEBI" id="CHEBI:15377"/>
        <dbReference type="ChEBI" id="CHEBI:15378"/>
        <dbReference type="ChEBI" id="CHEBI:33019"/>
        <dbReference type="ChEBI" id="CHEBI:61194"/>
        <dbReference type="ChEBI" id="CHEBI:61382"/>
        <dbReference type="EC" id="3.6.1.66"/>
    </reaction>
</comment>
<evidence type="ECO:0000256" key="3">
    <source>
        <dbReference type="ARBA" id="ARBA00022723"/>
    </source>
</evidence>
<dbReference type="PANTHER" id="PTHR11067">
    <property type="entry name" value="INOSINE TRIPHOSPHATE PYROPHOSPHATASE/HAM1 PROTEIN"/>
    <property type="match status" value="1"/>
</dbReference>
<keyword evidence="3 10" id="KW-0479">Metal-binding</keyword>
<dbReference type="HAMAP" id="MF_01405">
    <property type="entry name" value="Non_canon_purine_NTPase"/>
    <property type="match status" value="1"/>
</dbReference>
<dbReference type="STRING" id="1802407.A3I40_04040"/>
<dbReference type="NCBIfam" id="TIGR00042">
    <property type="entry name" value="RdgB/HAM1 family non-canonical purine NTP pyrophosphatase"/>
    <property type="match status" value="1"/>
</dbReference>
<organism evidence="12 13">
    <name type="scientific">Candidatus Uhrbacteria bacterium RIFCSPLOWO2_02_FULL_48_12</name>
    <dbReference type="NCBI Taxonomy" id="1802407"/>
    <lineage>
        <taxon>Bacteria</taxon>
        <taxon>Candidatus Uhriibacteriota</taxon>
    </lineage>
</organism>
<feature type="binding site" evidence="10">
    <location>
        <position position="177"/>
    </location>
    <ligand>
        <name>substrate</name>
    </ligand>
</feature>
<keyword evidence="7 10" id="KW-0546">Nucleotide metabolism</keyword>
<comment type="function">
    <text evidence="10">Pyrophosphatase that catalyzes the hydrolysis of nucleoside triphosphates to their monophosphate derivatives, with a high preference for the non-canonical purine nucleotides XTP (xanthosine triphosphate), dITP (deoxyinosine triphosphate) and ITP. Seems to function as a house-cleaning enzyme that removes non-canonical purine nucleotides from the nucleotide pool, thus preventing their incorporation into DNA/RNA and avoiding chromosomal lesions.</text>
</comment>
<evidence type="ECO:0000313" key="12">
    <source>
        <dbReference type="EMBL" id="OGL87346.1"/>
    </source>
</evidence>
<dbReference type="AlphaFoldDB" id="A0A1F7VA26"/>
<proteinExistence type="inferred from homology"/>
<dbReference type="SUPFAM" id="SSF52972">
    <property type="entry name" value="ITPase-like"/>
    <property type="match status" value="1"/>
</dbReference>
<evidence type="ECO:0000256" key="2">
    <source>
        <dbReference type="ARBA" id="ARBA00011738"/>
    </source>
</evidence>
<evidence type="ECO:0000256" key="11">
    <source>
        <dbReference type="RuleBase" id="RU003781"/>
    </source>
</evidence>
<feature type="active site" description="Proton acceptor" evidence="10">
    <location>
        <position position="69"/>
    </location>
</feature>
<evidence type="ECO:0000256" key="4">
    <source>
        <dbReference type="ARBA" id="ARBA00022741"/>
    </source>
</evidence>
<gene>
    <name evidence="12" type="ORF">A3I40_04040</name>
</gene>
<dbReference type="PANTHER" id="PTHR11067:SF9">
    <property type="entry name" value="INOSINE TRIPHOSPHATE PYROPHOSPHATASE"/>
    <property type="match status" value="1"/>
</dbReference>
<dbReference type="CDD" id="cd00515">
    <property type="entry name" value="HAM1"/>
    <property type="match status" value="1"/>
</dbReference>
<dbReference type="Pfam" id="PF01725">
    <property type="entry name" value="Ham1p_like"/>
    <property type="match status" value="1"/>
</dbReference>
<dbReference type="GO" id="GO:0005829">
    <property type="term" value="C:cytosol"/>
    <property type="evidence" value="ECO:0007669"/>
    <property type="project" value="TreeGrafter"/>
</dbReference>
<dbReference type="Proteomes" id="UP000178723">
    <property type="component" value="Unassembled WGS sequence"/>
</dbReference>
<dbReference type="InterPro" id="IPR029001">
    <property type="entry name" value="ITPase-like_fam"/>
</dbReference>
<comment type="cofactor">
    <cofactor evidence="10">
        <name>Mg(2+)</name>
        <dbReference type="ChEBI" id="CHEBI:18420"/>
    </cofactor>
    <text evidence="10">Binds 1 Mg(2+) ion per subunit.</text>
</comment>
<keyword evidence="6 10" id="KW-0460">Magnesium</keyword>
<evidence type="ECO:0000256" key="8">
    <source>
        <dbReference type="ARBA" id="ARBA00051875"/>
    </source>
</evidence>
<dbReference type="GO" id="GO:0036220">
    <property type="term" value="F:ITP diphosphatase activity"/>
    <property type="evidence" value="ECO:0007669"/>
    <property type="project" value="UniProtKB-UniRule"/>
</dbReference>
<feature type="binding site" evidence="10">
    <location>
        <position position="70"/>
    </location>
    <ligand>
        <name>substrate</name>
    </ligand>
</feature>
<dbReference type="FunFam" id="3.90.950.10:FF:000001">
    <property type="entry name" value="dITP/XTP pyrophosphatase"/>
    <property type="match status" value="1"/>
</dbReference>
<feature type="binding site" evidence="10">
    <location>
        <begin position="7"/>
        <end position="12"/>
    </location>
    <ligand>
        <name>substrate</name>
    </ligand>
</feature>
<evidence type="ECO:0000256" key="1">
    <source>
        <dbReference type="ARBA" id="ARBA00008023"/>
    </source>
</evidence>
<evidence type="ECO:0000256" key="9">
    <source>
        <dbReference type="ARBA" id="ARBA00052017"/>
    </source>
</evidence>
<evidence type="ECO:0000256" key="6">
    <source>
        <dbReference type="ARBA" id="ARBA00022842"/>
    </source>
</evidence>
<name>A0A1F7VA26_9BACT</name>
<dbReference type="InterPro" id="IPR002637">
    <property type="entry name" value="RdgB/HAM1"/>
</dbReference>
<comment type="catalytic activity">
    <reaction evidence="10">
        <text>ITP + H2O = IMP + diphosphate + H(+)</text>
        <dbReference type="Rhea" id="RHEA:29399"/>
        <dbReference type="ChEBI" id="CHEBI:15377"/>
        <dbReference type="ChEBI" id="CHEBI:15378"/>
        <dbReference type="ChEBI" id="CHEBI:33019"/>
        <dbReference type="ChEBI" id="CHEBI:58053"/>
        <dbReference type="ChEBI" id="CHEBI:61402"/>
        <dbReference type="EC" id="3.6.1.66"/>
    </reaction>
</comment>
<comment type="subunit">
    <text evidence="2 10">Homodimer.</text>
</comment>
<sequence length="204" mass="22556">MKIIFATHNNGKLKEMLEILRDLDIDLLSTEEVGLKEEPIEDGATFEENALKKARFTAAQTKEWAIADDSGICIDELGGLPGVVSARWAGEGASDEKIIRHTLTALASTPPDKRGAYFETAAVLTAPDGRYWIFTAKINGHIATAPRGLPRPKLPYDLIFIPDGHQKTFAEMSDDEKNSLSHRGLAFRQLKAFLTGEFELRSML</sequence>
<evidence type="ECO:0000256" key="10">
    <source>
        <dbReference type="HAMAP-Rule" id="MF_01405"/>
    </source>
</evidence>
<protein>
    <recommendedName>
        <fullName evidence="10">dITP/XTP pyrophosphatase</fullName>
        <ecNumber evidence="10">3.6.1.66</ecNumber>
    </recommendedName>
    <alternativeName>
        <fullName evidence="10">Non-canonical purine NTP pyrophosphatase</fullName>
    </alternativeName>
    <alternativeName>
        <fullName evidence="10">Non-standard purine NTP pyrophosphatase</fullName>
    </alternativeName>
    <alternativeName>
        <fullName evidence="10">Nucleoside-triphosphate diphosphatase</fullName>
    </alternativeName>
    <alternativeName>
        <fullName evidence="10">Nucleoside-triphosphate pyrophosphatase</fullName>
        <shortName evidence="10">NTPase</shortName>
    </alternativeName>
</protein>
<comment type="catalytic activity">
    <reaction evidence="9 10">
        <text>XTP + H2O = XMP + diphosphate + H(+)</text>
        <dbReference type="Rhea" id="RHEA:28610"/>
        <dbReference type="ChEBI" id="CHEBI:15377"/>
        <dbReference type="ChEBI" id="CHEBI:15378"/>
        <dbReference type="ChEBI" id="CHEBI:33019"/>
        <dbReference type="ChEBI" id="CHEBI:57464"/>
        <dbReference type="ChEBI" id="CHEBI:61314"/>
        <dbReference type="EC" id="3.6.1.66"/>
    </reaction>
</comment>
<comment type="caution">
    <text evidence="12">The sequence shown here is derived from an EMBL/GenBank/DDBJ whole genome shotgun (WGS) entry which is preliminary data.</text>
</comment>
<dbReference type="GO" id="GO:0036222">
    <property type="term" value="F:XTP diphosphatase activity"/>
    <property type="evidence" value="ECO:0007669"/>
    <property type="project" value="UniProtKB-UniRule"/>
</dbReference>
<feature type="binding site" evidence="10">
    <location>
        <begin position="182"/>
        <end position="183"/>
    </location>
    <ligand>
        <name>substrate</name>
    </ligand>
</feature>
<comment type="similarity">
    <text evidence="1 10 11">Belongs to the HAM1 NTPase family.</text>
</comment>
<dbReference type="InterPro" id="IPR020922">
    <property type="entry name" value="dITP/XTP_pyrophosphatase"/>
</dbReference>